<name>A0A931DIH6_9ACTN</name>
<sequence length="276" mass="30025">MRVFRRGATSAAIFCLTVVLTGTAASARPDGAGSPRSDACATPSGGSIAEIIKQAQACSEEAVRPQGVPQSADAVAAAVKDALHAQPQVCGPPYVHGDPRLGPVHLPRTGYFGYLLRGYIRYGGLSPSEFLYQYWDENKVPAPDWRYPPDDGFTHELKDINSRPERSRVTLHVGQYIDRFGAETGRFLSPGGASFPSRALPPDSLNTRADDPAHLCNYHLYRVKHRFDVDGGPAEPAFQQRGRGLQYVLVGAYVPGAPSRLSVQWLADNGFLERVY</sequence>
<evidence type="ECO:0000313" key="3">
    <source>
        <dbReference type="EMBL" id="MBG6089203.1"/>
    </source>
</evidence>
<organism evidence="3 4">
    <name type="scientific">Actinomadura viridis</name>
    <dbReference type="NCBI Taxonomy" id="58110"/>
    <lineage>
        <taxon>Bacteria</taxon>
        <taxon>Bacillati</taxon>
        <taxon>Actinomycetota</taxon>
        <taxon>Actinomycetes</taxon>
        <taxon>Streptosporangiales</taxon>
        <taxon>Thermomonosporaceae</taxon>
        <taxon>Actinomadura</taxon>
    </lineage>
</organism>
<dbReference type="PANTHER" id="PTHR42059:SF1">
    <property type="entry name" value="TNT DOMAIN-CONTAINING PROTEIN"/>
    <property type="match status" value="1"/>
</dbReference>
<feature type="domain" description="TNT" evidence="2">
    <location>
        <begin position="170"/>
        <end position="275"/>
    </location>
</feature>
<dbReference type="RefSeq" id="WP_197011837.1">
    <property type="nucleotide sequence ID" value="NZ_BAABES010000004.1"/>
</dbReference>
<gene>
    <name evidence="3" type="ORF">IW256_003316</name>
</gene>
<comment type="caution">
    <text evidence="3">The sequence shown here is derived from an EMBL/GenBank/DDBJ whole genome shotgun (WGS) entry which is preliminary data.</text>
</comment>
<dbReference type="PANTHER" id="PTHR42059">
    <property type="entry name" value="TNT DOMAIN-CONTAINING PROTEIN"/>
    <property type="match status" value="1"/>
</dbReference>
<accession>A0A931DIH6</accession>
<dbReference type="GO" id="GO:0050135">
    <property type="term" value="F:NADP+ nucleosidase activity"/>
    <property type="evidence" value="ECO:0007669"/>
    <property type="project" value="InterPro"/>
</dbReference>
<feature type="signal peptide" evidence="1">
    <location>
        <begin position="1"/>
        <end position="27"/>
    </location>
</feature>
<protein>
    <recommendedName>
        <fullName evidence="2">TNT domain-containing protein</fullName>
    </recommendedName>
</protein>
<dbReference type="AlphaFoldDB" id="A0A931DIH6"/>
<evidence type="ECO:0000256" key="1">
    <source>
        <dbReference type="SAM" id="SignalP"/>
    </source>
</evidence>
<dbReference type="Pfam" id="PF14021">
    <property type="entry name" value="TNT"/>
    <property type="match status" value="1"/>
</dbReference>
<keyword evidence="4" id="KW-1185">Reference proteome</keyword>
<feature type="chain" id="PRO_5037564692" description="TNT domain-containing protein" evidence="1">
    <location>
        <begin position="28"/>
        <end position="276"/>
    </location>
</feature>
<reference evidence="3" key="1">
    <citation type="submission" date="2020-11" db="EMBL/GenBank/DDBJ databases">
        <title>Sequencing the genomes of 1000 actinobacteria strains.</title>
        <authorList>
            <person name="Klenk H.-P."/>
        </authorList>
    </citation>
    <scope>NUCLEOTIDE SEQUENCE</scope>
    <source>
        <strain evidence="3">DSM 43175</strain>
    </source>
</reference>
<dbReference type="InterPro" id="IPR053024">
    <property type="entry name" value="Fungal_surface_NADase"/>
</dbReference>
<keyword evidence="1" id="KW-0732">Signal</keyword>
<dbReference type="Proteomes" id="UP000614047">
    <property type="component" value="Unassembled WGS sequence"/>
</dbReference>
<proteinExistence type="predicted"/>
<evidence type="ECO:0000259" key="2">
    <source>
        <dbReference type="Pfam" id="PF14021"/>
    </source>
</evidence>
<dbReference type="InterPro" id="IPR025331">
    <property type="entry name" value="TNT"/>
</dbReference>
<evidence type="ECO:0000313" key="4">
    <source>
        <dbReference type="Proteomes" id="UP000614047"/>
    </source>
</evidence>
<dbReference type="EMBL" id="JADOUA010000001">
    <property type="protein sequence ID" value="MBG6089203.1"/>
    <property type="molecule type" value="Genomic_DNA"/>
</dbReference>